<evidence type="ECO:0000313" key="1">
    <source>
        <dbReference type="EMBL" id="SMD22677.1"/>
    </source>
</evidence>
<sequence>MPEYDEVLARLRHQGVPKRESMRIMREATGLEFGEVQRLVHESPVWSDRKAGDEAAQEWFFRSMFVLAVLGEADVTAPAEDVAECHDRRQRASTQLQHASSGLPDEALDRYRELMADGLLGRAFAELVAVARPLGVEDRCWQDLGAAADTLLLNEDAGDEAPPSDTEDFVLAAYDVRTRLYLSRLQNGDTGPTPPPSG</sequence>
<accession>A0A1W2FL28</accession>
<keyword evidence="2" id="KW-1185">Reference proteome</keyword>
<dbReference type="AlphaFoldDB" id="A0A1W2FL28"/>
<dbReference type="EMBL" id="FWYC01000017">
    <property type="protein sequence ID" value="SMD22677.1"/>
    <property type="molecule type" value="Genomic_DNA"/>
</dbReference>
<name>A0A1W2FL28_9PSEU</name>
<organism evidence="1 2">
    <name type="scientific">Lentzea albidocapillata</name>
    <dbReference type="NCBI Taxonomy" id="40571"/>
    <lineage>
        <taxon>Bacteria</taxon>
        <taxon>Bacillati</taxon>
        <taxon>Actinomycetota</taxon>
        <taxon>Actinomycetes</taxon>
        <taxon>Pseudonocardiales</taxon>
        <taxon>Pseudonocardiaceae</taxon>
        <taxon>Lentzea</taxon>
    </lineage>
</organism>
<dbReference type="STRING" id="40571.SAMN05660733_06919"/>
<dbReference type="RefSeq" id="WP_030480603.1">
    <property type="nucleotide sequence ID" value="NZ_FWYC01000017.1"/>
</dbReference>
<protein>
    <submittedName>
        <fullName evidence="1">Uncharacterized protein</fullName>
    </submittedName>
</protein>
<dbReference type="Proteomes" id="UP000192840">
    <property type="component" value="Unassembled WGS sequence"/>
</dbReference>
<gene>
    <name evidence="1" type="ORF">SAMN05660733_06919</name>
</gene>
<evidence type="ECO:0000313" key="2">
    <source>
        <dbReference type="Proteomes" id="UP000192840"/>
    </source>
</evidence>
<proteinExistence type="predicted"/>
<dbReference type="OrthoDB" id="7505659at2"/>
<reference evidence="2" key="1">
    <citation type="submission" date="2017-04" db="EMBL/GenBank/DDBJ databases">
        <authorList>
            <person name="Varghese N."/>
            <person name="Submissions S."/>
        </authorList>
    </citation>
    <scope>NUCLEOTIDE SEQUENCE [LARGE SCALE GENOMIC DNA]</scope>
    <source>
        <strain evidence="2">DSM 44073</strain>
    </source>
</reference>